<dbReference type="EMBL" id="SNRW01028234">
    <property type="protein sequence ID" value="KAA6359538.1"/>
    <property type="molecule type" value="Genomic_DNA"/>
</dbReference>
<keyword evidence="8" id="KW-0347">Helicase</keyword>
<dbReference type="OrthoDB" id="6513042at2759"/>
<keyword evidence="10" id="KW-0067">ATP-binding</keyword>
<protein>
    <submittedName>
        <fullName evidence="14">Putative Regulator of nonsense transcripts 1</fullName>
    </submittedName>
</protein>
<feature type="domain" description="DNA2/NAM7 helicase-like C-terminal" evidence="13">
    <location>
        <begin position="35"/>
        <end position="251"/>
    </location>
</feature>
<evidence type="ECO:0000256" key="2">
    <source>
        <dbReference type="ARBA" id="ARBA00007913"/>
    </source>
</evidence>
<evidence type="ECO:0000313" key="14">
    <source>
        <dbReference type="EMBL" id="KAA6359538.1"/>
    </source>
</evidence>
<comment type="subcellular location">
    <subcellularLocation>
        <location evidence="1">Cytoplasm</location>
    </subcellularLocation>
</comment>
<keyword evidence="4" id="KW-0479">Metal-binding</keyword>
<keyword evidence="9" id="KW-0862">Zinc</keyword>
<keyword evidence="5" id="KW-0547">Nucleotide-binding</keyword>
<dbReference type="GO" id="GO:0003724">
    <property type="term" value="F:RNA helicase activity"/>
    <property type="evidence" value="ECO:0007669"/>
    <property type="project" value="TreeGrafter"/>
</dbReference>
<evidence type="ECO:0000256" key="8">
    <source>
        <dbReference type="ARBA" id="ARBA00022806"/>
    </source>
</evidence>
<evidence type="ECO:0000256" key="3">
    <source>
        <dbReference type="ARBA" id="ARBA00022490"/>
    </source>
</evidence>
<evidence type="ECO:0000256" key="1">
    <source>
        <dbReference type="ARBA" id="ARBA00004496"/>
    </source>
</evidence>
<dbReference type="FunFam" id="3.40.50.300:FF:000097">
    <property type="entry name" value="Regulator of nonsense transcripts 1"/>
    <property type="match status" value="1"/>
</dbReference>
<dbReference type="CDD" id="cd18808">
    <property type="entry name" value="SF1_C_Upf1"/>
    <property type="match status" value="1"/>
</dbReference>
<keyword evidence="3" id="KW-0963">Cytoplasm</keyword>
<evidence type="ECO:0000256" key="9">
    <source>
        <dbReference type="ARBA" id="ARBA00022833"/>
    </source>
</evidence>
<comment type="similarity">
    <text evidence="2">Belongs to the DNA2/NAM7 helicase family.</text>
</comment>
<comment type="caution">
    <text evidence="14">The sequence shown here is derived from an EMBL/GenBank/DDBJ whole genome shotgun (WGS) entry which is preliminary data.</text>
</comment>
<dbReference type="PANTHER" id="PTHR10887">
    <property type="entry name" value="DNA2/NAM7 HELICASE FAMILY"/>
    <property type="match status" value="1"/>
</dbReference>
<dbReference type="GO" id="GO:0008270">
    <property type="term" value="F:zinc ion binding"/>
    <property type="evidence" value="ECO:0007669"/>
    <property type="project" value="UniProtKB-KW"/>
</dbReference>
<evidence type="ECO:0000256" key="10">
    <source>
        <dbReference type="ARBA" id="ARBA00022840"/>
    </source>
</evidence>
<dbReference type="Pfam" id="PF13087">
    <property type="entry name" value="AAA_12"/>
    <property type="match status" value="1"/>
</dbReference>
<evidence type="ECO:0000259" key="13">
    <source>
        <dbReference type="Pfam" id="PF13087"/>
    </source>
</evidence>
<dbReference type="GO" id="GO:0000184">
    <property type="term" value="P:nuclear-transcribed mRNA catabolic process, nonsense-mediated decay"/>
    <property type="evidence" value="ECO:0007669"/>
    <property type="project" value="TreeGrafter"/>
</dbReference>
<dbReference type="SUPFAM" id="SSF52540">
    <property type="entry name" value="P-loop containing nucleoside triphosphate hydrolases"/>
    <property type="match status" value="1"/>
</dbReference>
<evidence type="ECO:0000313" key="15">
    <source>
        <dbReference type="Proteomes" id="UP000324800"/>
    </source>
</evidence>
<dbReference type="Proteomes" id="UP000324800">
    <property type="component" value="Unassembled WGS sequence"/>
</dbReference>
<keyword evidence="11" id="KW-0175">Coiled coil</keyword>
<reference evidence="14 15" key="1">
    <citation type="submission" date="2019-03" db="EMBL/GenBank/DDBJ databases">
        <title>Single cell metagenomics reveals metabolic interactions within the superorganism composed of flagellate Streblomastix strix and complex community of Bacteroidetes bacteria on its surface.</title>
        <authorList>
            <person name="Treitli S.C."/>
            <person name="Kolisko M."/>
            <person name="Husnik F."/>
            <person name="Keeling P."/>
            <person name="Hampl V."/>
        </authorList>
    </citation>
    <scope>NUCLEOTIDE SEQUENCE [LARGE SCALE GENOMIC DNA]</scope>
    <source>
        <strain evidence="14">ST1C</strain>
    </source>
</reference>
<evidence type="ECO:0000256" key="4">
    <source>
        <dbReference type="ARBA" id="ARBA00022723"/>
    </source>
</evidence>
<feature type="coiled-coil region" evidence="11">
    <location>
        <begin position="359"/>
        <end position="389"/>
    </location>
</feature>
<feature type="region of interest" description="Disordered" evidence="12">
    <location>
        <begin position="307"/>
        <end position="331"/>
    </location>
</feature>
<evidence type="ECO:0000256" key="5">
    <source>
        <dbReference type="ARBA" id="ARBA00022741"/>
    </source>
</evidence>
<sequence length="391" mass="45224">MISLVNGAKHAVLVGDQNQLGPVIRSKKAALSGMTQSLFERMMHLGINPVMLQTQYRMHPELASFPSFQFYDGQLRNGVTAEDRKYRLETNIRNERQNEQNVLVFPWPNPNCPMMFINTSHNERQGGTSFSNGTEAQNVLNILKYLLAKGVDPNNIGVVTPYKLQIAYILEAMKKFSSNEKIQGKYLLTFEQYRKVQVASVDSFQGKEKDFIIFSCVRSNKKNEIGFLKDIRRLNVAITRARCGLIILGNAYVLSYNQLWNNFLVHLKERNCLVQGTFNNYKPFYIALYEVIKINSIQHYKAPDMPVAPKKEQQKQNEPSSQNKTLQKDKQKQQSDLIEVIKTLYDKQFLMLQTNSVNLQVLTERKQELKVLVDDLNKTLRQLKEYEQDKK</sequence>
<keyword evidence="6" id="KW-0863">Zinc-finger</keyword>
<dbReference type="GO" id="GO:0005737">
    <property type="term" value="C:cytoplasm"/>
    <property type="evidence" value="ECO:0007669"/>
    <property type="project" value="UniProtKB-SubCell"/>
</dbReference>
<dbReference type="InterPro" id="IPR045055">
    <property type="entry name" value="DNA2/NAM7-like"/>
</dbReference>
<evidence type="ECO:0000256" key="12">
    <source>
        <dbReference type="SAM" id="MobiDB-lite"/>
    </source>
</evidence>
<dbReference type="InterPro" id="IPR041679">
    <property type="entry name" value="DNA2/NAM7-like_C"/>
</dbReference>
<evidence type="ECO:0000256" key="6">
    <source>
        <dbReference type="ARBA" id="ARBA00022771"/>
    </source>
</evidence>
<dbReference type="Gene3D" id="3.40.50.300">
    <property type="entry name" value="P-loop containing nucleotide triphosphate hydrolases"/>
    <property type="match status" value="2"/>
</dbReference>
<name>A0A5J4TMK0_9EUKA</name>
<evidence type="ECO:0000256" key="11">
    <source>
        <dbReference type="SAM" id="Coils"/>
    </source>
</evidence>
<dbReference type="InterPro" id="IPR047187">
    <property type="entry name" value="SF1_C_Upf1"/>
</dbReference>
<evidence type="ECO:0000256" key="7">
    <source>
        <dbReference type="ARBA" id="ARBA00022801"/>
    </source>
</evidence>
<dbReference type="PANTHER" id="PTHR10887:SF364">
    <property type="entry name" value="REGULATOR OF NONSENSE TRANSCRIPTS 1"/>
    <property type="match status" value="1"/>
</dbReference>
<dbReference type="GO" id="GO:0016787">
    <property type="term" value="F:hydrolase activity"/>
    <property type="evidence" value="ECO:0007669"/>
    <property type="project" value="UniProtKB-KW"/>
</dbReference>
<dbReference type="GO" id="GO:0005524">
    <property type="term" value="F:ATP binding"/>
    <property type="evidence" value="ECO:0007669"/>
    <property type="project" value="UniProtKB-KW"/>
</dbReference>
<accession>A0A5J4TMK0</accession>
<gene>
    <name evidence="14" type="ORF">EZS28_044935</name>
</gene>
<dbReference type="AlphaFoldDB" id="A0A5J4TMK0"/>
<proteinExistence type="inferred from homology"/>
<keyword evidence="7" id="KW-0378">Hydrolase</keyword>
<dbReference type="InterPro" id="IPR027417">
    <property type="entry name" value="P-loop_NTPase"/>
</dbReference>
<organism evidence="14 15">
    <name type="scientific">Streblomastix strix</name>
    <dbReference type="NCBI Taxonomy" id="222440"/>
    <lineage>
        <taxon>Eukaryota</taxon>
        <taxon>Metamonada</taxon>
        <taxon>Preaxostyla</taxon>
        <taxon>Oxymonadida</taxon>
        <taxon>Streblomastigidae</taxon>
        <taxon>Streblomastix</taxon>
    </lineage>
</organism>